<evidence type="ECO:0000313" key="1">
    <source>
        <dbReference type="EMBL" id="PCK22627.1"/>
    </source>
</evidence>
<reference evidence="1 2" key="1">
    <citation type="submission" date="2017-07" db="EMBL/GenBank/DDBJ databases">
        <title>Draft sequence of Rhodococcus enclensis 23b-28.</title>
        <authorList>
            <person name="Besaury L."/>
            <person name="Sancelme M."/>
            <person name="Amato P."/>
            <person name="Lallement A."/>
            <person name="Delort A.-M."/>
        </authorList>
    </citation>
    <scope>NUCLEOTIDE SEQUENCE [LARGE SCALE GENOMIC DNA]</scope>
    <source>
        <strain evidence="1 2">23b-28</strain>
    </source>
</reference>
<dbReference type="AlphaFoldDB" id="A0A2A5J060"/>
<organism evidence="1 2">
    <name type="scientific">Rhodococcus qingshengii</name>
    <dbReference type="NCBI Taxonomy" id="334542"/>
    <lineage>
        <taxon>Bacteria</taxon>
        <taxon>Bacillati</taxon>
        <taxon>Actinomycetota</taxon>
        <taxon>Actinomycetes</taxon>
        <taxon>Mycobacteriales</taxon>
        <taxon>Nocardiaceae</taxon>
        <taxon>Rhodococcus</taxon>
        <taxon>Rhodococcus erythropolis group</taxon>
    </lineage>
</organism>
<accession>A0A2A5J060</accession>
<dbReference type="RefSeq" id="WP_099698934.1">
    <property type="nucleotide sequence ID" value="NZ_NOVD01000066.1"/>
</dbReference>
<name>A0A2A5J060_RHOSG</name>
<sequence>MNTEAKGTRRIRVRRTYLIERIQEWVVDIPATYDTDEWKDNDRGGFDQYVTDNGDQVLEDYEHVEFDELDLTVLPSTEVIG</sequence>
<dbReference type="Proteomes" id="UP000230886">
    <property type="component" value="Unassembled WGS sequence"/>
</dbReference>
<comment type="caution">
    <text evidence="1">The sequence shown here is derived from an EMBL/GenBank/DDBJ whole genome shotgun (WGS) entry which is preliminary data.</text>
</comment>
<proteinExistence type="predicted"/>
<dbReference type="EMBL" id="NOVD01000066">
    <property type="protein sequence ID" value="PCK22627.1"/>
    <property type="molecule type" value="Genomic_DNA"/>
</dbReference>
<gene>
    <name evidence="1" type="ORF">CHR55_31945</name>
</gene>
<evidence type="ECO:0000313" key="2">
    <source>
        <dbReference type="Proteomes" id="UP000230886"/>
    </source>
</evidence>
<protein>
    <submittedName>
        <fullName evidence="1">Uncharacterized protein</fullName>
    </submittedName>
</protein>